<dbReference type="InterPro" id="IPR013783">
    <property type="entry name" value="Ig-like_fold"/>
</dbReference>
<dbReference type="InterPro" id="IPR022409">
    <property type="entry name" value="PKD/Chitinase_dom"/>
</dbReference>
<evidence type="ECO:0000256" key="3">
    <source>
        <dbReference type="ARBA" id="ARBA00022989"/>
    </source>
</evidence>
<keyword evidence="3" id="KW-1133">Transmembrane helix</keyword>
<evidence type="ECO:0000256" key="2">
    <source>
        <dbReference type="ARBA" id="ARBA00022692"/>
    </source>
</evidence>
<gene>
    <name evidence="7" type="primary">ORF24206</name>
</gene>
<evidence type="ECO:0000259" key="6">
    <source>
        <dbReference type="SMART" id="SM00089"/>
    </source>
</evidence>
<proteinExistence type="predicted"/>
<dbReference type="AlphaFoldDB" id="A0A0B6YFV0"/>
<dbReference type="PANTHER" id="PTHR46182:SF2">
    <property type="entry name" value="FI19480P1"/>
    <property type="match status" value="1"/>
</dbReference>
<sequence>INLQPKANAGGNRVAQVPVSLVILDGSKSYDDRGITKYLWQRDSKSLAAGTVVNNSDHMAVLQLVNLVAGQYLFTLTVEDAEGLSSSDAATITVSKNPSEKDFVEMILDADIDKFTMANKESLVDQLELMLQRSSEDRDTVVDFISVTDDISTGHICITFRVLHQDK</sequence>
<reference evidence="7" key="1">
    <citation type="submission" date="2014-12" db="EMBL/GenBank/DDBJ databases">
        <title>Insight into the proteome of Arion vulgaris.</title>
        <authorList>
            <person name="Aradska J."/>
            <person name="Bulat T."/>
            <person name="Smidak R."/>
            <person name="Sarate P."/>
            <person name="Gangsoo J."/>
            <person name="Sialana F."/>
            <person name="Bilban M."/>
            <person name="Lubec G."/>
        </authorList>
    </citation>
    <scope>NUCLEOTIDE SEQUENCE</scope>
    <source>
        <tissue evidence="7">Skin</tissue>
    </source>
</reference>
<evidence type="ECO:0000256" key="5">
    <source>
        <dbReference type="ARBA" id="ARBA00023180"/>
    </source>
</evidence>
<dbReference type="PANTHER" id="PTHR46182">
    <property type="entry name" value="FI19480P1"/>
    <property type="match status" value="1"/>
</dbReference>
<keyword evidence="5" id="KW-0325">Glycoprotein</keyword>
<evidence type="ECO:0000256" key="1">
    <source>
        <dbReference type="ARBA" id="ARBA00004370"/>
    </source>
</evidence>
<dbReference type="SUPFAM" id="SSF49299">
    <property type="entry name" value="PKD domain"/>
    <property type="match status" value="1"/>
</dbReference>
<feature type="domain" description="PKD/Chitinase" evidence="6">
    <location>
        <begin position="6"/>
        <end position="97"/>
    </location>
</feature>
<dbReference type="GO" id="GO:0016020">
    <property type="term" value="C:membrane"/>
    <property type="evidence" value="ECO:0007669"/>
    <property type="project" value="UniProtKB-SubCell"/>
</dbReference>
<keyword evidence="4" id="KW-0472">Membrane</keyword>
<dbReference type="FunFam" id="2.60.40.10:FF:000061">
    <property type="entry name" value="Dyslexia-associated protein KIAA0319 homolog"/>
    <property type="match status" value="1"/>
</dbReference>
<feature type="non-terminal residue" evidence="7">
    <location>
        <position position="167"/>
    </location>
</feature>
<dbReference type="GO" id="GO:0031410">
    <property type="term" value="C:cytoplasmic vesicle"/>
    <property type="evidence" value="ECO:0007669"/>
    <property type="project" value="TreeGrafter"/>
</dbReference>
<dbReference type="Pfam" id="PF22352">
    <property type="entry name" value="K319L-like_PKD"/>
    <property type="match status" value="1"/>
</dbReference>
<feature type="non-terminal residue" evidence="7">
    <location>
        <position position="1"/>
    </location>
</feature>
<dbReference type="GO" id="GO:0001764">
    <property type="term" value="P:neuron migration"/>
    <property type="evidence" value="ECO:0007669"/>
    <property type="project" value="TreeGrafter"/>
</dbReference>
<accession>A0A0B6YFV0</accession>
<dbReference type="CDD" id="cd00146">
    <property type="entry name" value="PKD"/>
    <property type="match status" value="1"/>
</dbReference>
<dbReference type="InterPro" id="IPR035986">
    <property type="entry name" value="PKD_dom_sf"/>
</dbReference>
<dbReference type="EMBL" id="HACG01008169">
    <property type="protein sequence ID" value="CEK55034.1"/>
    <property type="molecule type" value="Transcribed_RNA"/>
</dbReference>
<keyword evidence="2" id="KW-0812">Transmembrane</keyword>
<name>A0A0B6YFV0_9EUPU</name>
<dbReference type="Gene3D" id="2.60.40.10">
    <property type="entry name" value="Immunoglobulins"/>
    <property type="match status" value="1"/>
</dbReference>
<dbReference type="SMART" id="SM00089">
    <property type="entry name" value="PKD"/>
    <property type="match status" value="1"/>
</dbReference>
<protein>
    <recommendedName>
        <fullName evidence="6">PKD/Chitinase domain-containing protein</fullName>
    </recommendedName>
</protein>
<organism evidence="7">
    <name type="scientific">Arion vulgaris</name>
    <dbReference type="NCBI Taxonomy" id="1028688"/>
    <lineage>
        <taxon>Eukaryota</taxon>
        <taxon>Metazoa</taxon>
        <taxon>Spiralia</taxon>
        <taxon>Lophotrochozoa</taxon>
        <taxon>Mollusca</taxon>
        <taxon>Gastropoda</taxon>
        <taxon>Heterobranchia</taxon>
        <taxon>Euthyneura</taxon>
        <taxon>Panpulmonata</taxon>
        <taxon>Eupulmonata</taxon>
        <taxon>Stylommatophora</taxon>
        <taxon>Helicina</taxon>
        <taxon>Arionoidea</taxon>
        <taxon>Arionidae</taxon>
        <taxon>Arion</taxon>
    </lineage>
</organism>
<dbReference type="InterPro" id="IPR029865">
    <property type="entry name" value="KIAA0319-like"/>
</dbReference>
<comment type="subcellular location">
    <subcellularLocation>
        <location evidence="1">Membrane</location>
    </subcellularLocation>
</comment>
<evidence type="ECO:0000313" key="7">
    <source>
        <dbReference type="EMBL" id="CEK55034.1"/>
    </source>
</evidence>
<evidence type="ECO:0000256" key="4">
    <source>
        <dbReference type="ARBA" id="ARBA00023136"/>
    </source>
</evidence>